<reference evidence="2" key="1">
    <citation type="submission" date="2023-03" db="EMBL/GenBank/DDBJ databases">
        <title>Massive genome expansion in bonnet fungi (Mycena s.s.) driven by repeated elements and novel gene families across ecological guilds.</title>
        <authorList>
            <consortium name="Lawrence Berkeley National Laboratory"/>
            <person name="Harder C.B."/>
            <person name="Miyauchi S."/>
            <person name="Viragh M."/>
            <person name="Kuo A."/>
            <person name="Thoen E."/>
            <person name="Andreopoulos B."/>
            <person name="Lu D."/>
            <person name="Skrede I."/>
            <person name="Drula E."/>
            <person name="Henrissat B."/>
            <person name="Morin E."/>
            <person name="Kohler A."/>
            <person name="Barry K."/>
            <person name="LaButti K."/>
            <person name="Morin E."/>
            <person name="Salamov A."/>
            <person name="Lipzen A."/>
            <person name="Mereny Z."/>
            <person name="Hegedus B."/>
            <person name="Baldrian P."/>
            <person name="Stursova M."/>
            <person name="Weitz H."/>
            <person name="Taylor A."/>
            <person name="Grigoriev I.V."/>
            <person name="Nagy L.G."/>
            <person name="Martin F."/>
            <person name="Kauserud H."/>
        </authorList>
    </citation>
    <scope>NUCLEOTIDE SEQUENCE</scope>
    <source>
        <strain evidence="2">CBHHK182m</strain>
    </source>
</reference>
<dbReference type="Proteomes" id="UP001215598">
    <property type="component" value="Unassembled WGS sequence"/>
</dbReference>
<dbReference type="AlphaFoldDB" id="A0AAD7N2B0"/>
<evidence type="ECO:0000313" key="2">
    <source>
        <dbReference type="EMBL" id="KAJ7742610.1"/>
    </source>
</evidence>
<keyword evidence="3" id="KW-1185">Reference proteome</keyword>
<gene>
    <name evidence="2" type="ORF">B0H16DRAFT_1464053</name>
</gene>
<name>A0AAD7N2B0_9AGAR</name>
<feature type="region of interest" description="Disordered" evidence="1">
    <location>
        <begin position="43"/>
        <end position="105"/>
    </location>
</feature>
<comment type="caution">
    <text evidence="2">The sequence shown here is derived from an EMBL/GenBank/DDBJ whole genome shotgun (WGS) entry which is preliminary data.</text>
</comment>
<organism evidence="2 3">
    <name type="scientific">Mycena metata</name>
    <dbReference type="NCBI Taxonomy" id="1033252"/>
    <lineage>
        <taxon>Eukaryota</taxon>
        <taxon>Fungi</taxon>
        <taxon>Dikarya</taxon>
        <taxon>Basidiomycota</taxon>
        <taxon>Agaricomycotina</taxon>
        <taxon>Agaricomycetes</taxon>
        <taxon>Agaricomycetidae</taxon>
        <taxon>Agaricales</taxon>
        <taxon>Marasmiineae</taxon>
        <taxon>Mycenaceae</taxon>
        <taxon>Mycena</taxon>
    </lineage>
</organism>
<sequence>MSKNPKDVNKNLFGGAQATGLREARVGLGGFRVGPETVRRVGKYRANDEGGHNTTEAQGERILLGPQGERGSERSRGVGESESRIGDRPTLGGEATFINKLKHRK</sequence>
<feature type="compositionally biased region" description="Basic and acidic residues" evidence="1">
    <location>
        <begin position="70"/>
        <end position="87"/>
    </location>
</feature>
<evidence type="ECO:0000256" key="1">
    <source>
        <dbReference type="SAM" id="MobiDB-lite"/>
    </source>
</evidence>
<protein>
    <submittedName>
        <fullName evidence="2">Uncharacterized protein</fullName>
    </submittedName>
</protein>
<accession>A0AAD7N2B0</accession>
<evidence type="ECO:0000313" key="3">
    <source>
        <dbReference type="Proteomes" id="UP001215598"/>
    </source>
</evidence>
<dbReference type="EMBL" id="JARKIB010000094">
    <property type="protein sequence ID" value="KAJ7742610.1"/>
    <property type="molecule type" value="Genomic_DNA"/>
</dbReference>
<proteinExistence type="predicted"/>